<dbReference type="GO" id="GO:0005829">
    <property type="term" value="C:cytosol"/>
    <property type="evidence" value="ECO:0007669"/>
    <property type="project" value="TreeGrafter"/>
</dbReference>
<dbReference type="AlphaFoldDB" id="A8NA25"/>
<feature type="region of interest" description="Disordered" evidence="1">
    <location>
        <begin position="56"/>
        <end position="100"/>
    </location>
</feature>
<dbReference type="PANTHER" id="PTHR14614">
    <property type="entry name" value="HEPATOCELLULAR CARCINOMA-ASSOCIATED ANTIGEN"/>
    <property type="match status" value="1"/>
</dbReference>
<dbReference type="FunCoup" id="A8NA25">
    <property type="interactions" value="277"/>
</dbReference>
<proteinExistence type="predicted"/>
<dbReference type="STRING" id="240176.A8NA25"/>
<dbReference type="SUPFAM" id="SSF53335">
    <property type="entry name" value="S-adenosyl-L-methionine-dependent methyltransferases"/>
    <property type="match status" value="1"/>
</dbReference>
<dbReference type="InParanoid" id="A8NA25"/>
<evidence type="ECO:0000256" key="1">
    <source>
        <dbReference type="SAM" id="MobiDB-lite"/>
    </source>
</evidence>
<dbReference type="OMA" id="WHASVDF"/>
<gene>
    <name evidence="2" type="ORF">CC1G_05752</name>
</gene>
<dbReference type="VEuPathDB" id="FungiDB:CC1G_05752"/>
<reference evidence="2 3" key="1">
    <citation type="journal article" date="2010" name="Proc. Natl. Acad. Sci. U.S.A.">
        <title>Insights into evolution of multicellular fungi from the assembled chromosomes of the mushroom Coprinopsis cinerea (Coprinus cinereus).</title>
        <authorList>
            <person name="Stajich J.E."/>
            <person name="Wilke S.K."/>
            <person name="Ahren D."/>
            <person name="Au C.H."/>
            <person name="Birren B.W."/>
            <person name="Borodovsky M."/>
            <person name="Burns C."/>
            <person name="Canback B."/>
            <person name="Casselton L.A."/>
            <person name="Cheng C.K."/>
            <person name="Deng J."/>
            <person name="Dietrich F.S."/>
            <person name="Fargo D.C."/>
            <person name="Farman M.L."/>
            <person name="Gathman A.C."/>
            <person name="Goldberg J."/>
            <person name="Guigo R."/>
            <person name="Hoegger P.J."/>
            <person name="Hooker J.B."/>
            <person name="Huggins A."/>
            <person name="James T.Y."/>
            <person name="Kamada T."/>
            <person name="Kilaru S."/>
            <person name="Kodira C."/>
            <person name="Kues U."/>
            <person name="Kupfer D."/>
            <person name="Kwan H.S."/>
            <person name="Lomsadze A."/>
            <person name="Li W."/>
            <person name="Lilly W.W."/>
            <person name="Ma L.J."/>
            <person name="Mackey A.J."/>
            <person name="Manning G."/>
            <person name="Martin F."/>
            <person name="Muraguchi H."/>
            <person name="Natvig D.O."/>
            <person name="Palmerini H."/>
            <person name="Ramesh M.A."/>
            <person name="Rehmeyer C.J."/>
            <person name="Roe B.A."/>
            <person name="Shenoy N."/>
            <person name="Stanke M."/>
            <person name="Ter-Hovhannisyan V."/>
            <person name="Tunlid A."/>
            <person name="Velagapudi R."/>
            <person name="Vision T.J."/>
            <person name="Zeng Q."/>
            <person name="Zolan M.E."/>
            <person name="Pukkila P.J."/>
        </authorList>
    </citation>
    <scope>NUCLEOTIDE SEQUENCE [LARGE SCALE GENOMIC DNA]</scope>
    <source>
        <strain evidence="3">Okayama-7 / 130 / ATCC MYA-4618 / FGSC 9003</strain>
    </source>
</reference>
<dbReference type="InterPro" id="IPR019410">
    <property type="entry name" value="Methyltransf_16"/>
</dbReference>
<dbReference type="KEGG" id="cci:CC1G_05752"/>
<dbReference type="EMBL" id="AACS02000007">
    <property type="protein sequence ID" value="EAU90214.2"/>
    <property type="molecule type" value="Genomic_DNA"/>
</dbReference>
<dbReference type="eggNOG" id="KOG1018">
    <property type="taxonomic scope" value="Eukaryota"/>
</dbReference>
<dbReference type="InterPro" id="IPR029063">
    <property type="entry name" value="SAM-dependent_MTases_sf"/>
</dbReference>
<sequence>MTTQMATKRQEHADIFLIYTDLQGVHASPEDGNRYRGLGYIDSTKDVLEIALELLPEDPPKEPTSTEWPSAMNVECEAPKSKQRRRRTRPTATSAQNKGPEKVEIELLQDITSLRSRKGDTGSVVWKASIDFARYVLQRHRFPSEQSLFNYERLKECHVLELGSGTGILSILLSPLVAKYTVTDIEALVPLIQKNINKNFPSDTSRPNISAEPLDWIALHSSTPAQRAKLFSNDPPVDLILVVDCIYHPSLIPPLLSTIDHVTIPDRTTVLVLSELRSEEVLREFLLSWLDIPGWKIWHVGGDLLQNKRYVMWTGWKPSTKGRES</sequence>
<name>A8NA25_COPC7</name>
<dbReference type="PANTHER" id="PTHR14614:SF109">
    <property type="entry name" value="RIBOSOMAL LYSINE N-METHYLTRANSFERASE 5"/>
    <property type="match status" value="1"/>
</dbReference>
<dbReference type="RefSeq" id="XP_001831681.2">
    <property type="nucleotide sequence ID" value="XM_001831629.2"/>
</dbReference>
<dbReference type="GO" id="GO:0032991">
    <property type="term" value="C:protein-containing complex"/>
    <property type="evidence" value="ECO:0007669"/>
    <property type="project" value="TreeGrafter"/>
</dbReference>
<dbReference type="OrthoDB" id="2529286at2759"/>
<protein>
    <submittedName>
        <fullName evidence="2">Uncharacterized protein</fullName>
    </submittedName>
</protein>
<accession>A8NA25</accession>
<evidence type="ECO:0000313" key="2">
    <source>
        <dbReference type="EMBL" id="EAU90214.2"/>
    </source>
</evidence>
<dbReference type="HOGENOM" id="CLU_061628_0_0_1"/>
<evidence type="ECO:0000313" key="3">
    <source>
        <dbReference type="Proteomes" id="UP000001861"/>
    </source>
</evidence>
<dbReference type="GeneID" id="6008155"/>
<keyword evidence="3" id="KW-1185">Reference proteome</keyword>
<dbReference type="Gene3D" id="3.40.50.150">
    <property type="entry name" value="Vaccinia Virus protein VP39"/>
    <property type="match status" value="1"/>
</dbReference>
<dbReference type="GO" id="GO:0008757">
    <property type="term" value="F:S-adenosylmethionine-dependent methyltransferase activity"/>
    <property type="evidence" value="ECO:0007669"/>
    <property type="project" value="UniProtKB-ARBA"/>
</dbReference>
<dbReference type="Proteomes" id="UP000001861">
    <property type="component" value="Unassembled WGS sequence"/>
</dbReference>
<organism evidence="2 3">
    <name type="scientific">Coprinopsis cinerea (strain Okayama-7 / 130 / ATCC MYA-4618 / FGSC 9003)</name>
    <name type="common">Inky cap fungus</name>
    <name type="synonym">Hormographiella aspergillata</name>
    <dbReference type="NCBI Taxonomy" id="240176"/>
    <lineage>
        <taxon>Eukaryota</taxon>
        <taxon>Fungi</taxon>
        <taxon>Dikarya</taxon>
        <taxon>Basidiomycota</taxon>
        <taxon>Agaricomycotina</taxon>
        <taxon>Agaricomycetes</taxon>
        <taxon>Agaricomycetidae</taxon>
        <taxon>Agaricales</taxon>
        <taxon>Agaricineae</taxon>
        <taxon>Psathyrellaceae</taxon>
        <taxon>Coprinopsis</taxon>
    </lineage>
</organism>
<comment type="caution">
    <text evidence="2">The sequence shown here is derived from an EMBL/GenBank/DDBJ whole genome shotgun (WGS) entry which is preliminary data.</text>
</comment>
<dbReference type="Pfam" id="PF10294">
    <property type="entry name" value="Methyltransf_16"/>
    <property type="match status" value="1"/>
</dbReference>